<evidence type="ECO:0000313" key="3">
    <source>
        <dbReference type="Proteomes" id="UP001162131"/>
    </source>
</evidence>
<dbReference type="EMBL" id="CAJZBQ010000022">
    <property type="protein sequence ID" value="CAG9319235.1"/>
    <property type="molecule type" value="Genomic_DNA"/>
</dbReference>
<keyword evidence="1" id="KW-1133">Transmembrane helix</keyword>
<gene>
    <name evidence="2" type="ORF">BSTOLATCC_MIC23443</name>
</gene>
<evidence type="ECO:0000313" key="2">
    <source>
        <dbReference type="EMBL" id="CAG9319235.1"/>
    </source>
</evidence>
<keyword evidence="1" id="KW-0472">Membrane</keyword>
<feature type="transmembrane region" description="Helical" evidence="1">
    <location>
        <begin position="68"/>
        <end position="89"/>
    </location>
</feature>
<keyword evidence="1" id="KW-0812">Transmembrane</keyword>
<comment type="caution">
    <text evidence="2">The sequence shown here is derived from an EMBL/GenBank/DDBJ whole genome shotgun (WGS) entry which is preliminary data.</text>
</comment>
<sequence length="103" mass="12217">MILKMPLIELLQMRHGNNEEELKFLHYKQIIFTKKLQIAPLLIKMYAKLLISSLQTNHFYQKASNNSLAYQMYAKLLIHLWLLIILIHLKSLNLNILNRNNST</sequence>
<keyword evidence="3" id="KW-1185">Reference proteome</keyword>
<proteinExistence type="predicted"/>
<dbReference type="Proteomes" id="UP001162131">
    <property type="component" value="Unassembled WGS sequence"/>
</dbReference>
<protein>
    <submittedName>
        <fullName evidence="2">Uncharacterized protein</fullName>
    </submittedName>
</protein>
<dbReference type="AlphaFoldDB" id="A0AAU9IYZ3"/>
<name>A0AAU9IYZ3_9CILI</name>
<reference evidence="2" key="1">
    <citation type="submission" date="2021-09" db="EMBL/GenBank/DDBJ databases">
        <authorList>
            <consortium name="AG Swart"/>
            <person name="Singh M."/>
            <person name="Singh A."/>
            <person name="Seah K."/>
            <person name="Emmerich C."/>
        </authorList>
    </citation>
    <scope>NUCLEOTIDE SEQUENCE</scope>
    <source>
        <strain evidence="2">ATCC30299</strain>
    </source>
</reference>
<accession>A0AAU9IYZ3</accession>
<evidence type="ECO:0000256" key="1">
    <source>
        <dbReference type="SAM" id="Phobius"/>
    </source>
</evidence>
<organism evidence="2 3">
    <name type="scientific">Blepharisma stoltei</name>
    <dbReference type="NCBI Taxonomy" id="1481888"/>
    <lineage>
        <taxon>Eukaryota</taxon>
        <taxon>Sar</taxon>
        <taxon>Alveolata</taxon>
        <taxon>Ciliophora</taxon>
        <taxon>Postciliodesmatophora</taxon>
        <taxon>Heterotrichea</taxon>
        <taxon>Heterotrichida</taxon>
        <taxon>Blepharismidae</taxon>
        <taxon>Blepharisma</taxon>
    </lineage>
</organism>